<evidence type="ECO:0000256" key="3">
    <source>
        <dbReference type="ARBA" id="ARBA00004824"/>
    </source>
</evidence>
<evidence type="ECO:0000256" key="14">
    <source>
        <dbReference type="ARBA" id="ARBA00048212"/>
    </source>
</evidence>
<evidence type="ECO:0000256" key="16">
    <source>
        <dbReference type="ARBA" id="ARBA00049229"/>
    </source>
</evidence>
<dbReference type="PROSITE" id="PS00770">
    <property type="entry name" value="AA_TRANSFER_CLASS_4"/>
    <property type="match status" value="1"/>
</dbReference>
<proteinExistence type="inferred from homology"/>
<dbReference type="InterPro" id="IPR033939">
    <property type="entry name" value="BCAT_family"/>
</dbReference>
<dbReference type="EMBL" id="PXNS01000001">
    <property type="protein sequence ID" value="PTL96054.1"/>
    <property type="molecule type" value="Genomic_DNA"/>
</dbReference>
<dbReference type="InterPro" id="IPR018300">
    <property type="entry name" value="Aminotrans_IV_CS"/>
</dbReference>
<keyword evidence="9 19" id="KW-0032">Aminotransferase</keyword>
<protein>
    <recommendedName>
        <fullName evidence="8 19">Branched-chain-amino-acid aminotransferase</fullName>
        <ecNumber evidence="7 19">2.6.1.42</ecNumber>
    </recommendedName>
</protein>
<keyword evidence="22" id="KW-1185">Reference proteome</keyword>
<evidence type="ECO:0000256" key="10">
    <source>
        <dbReference type="ARBA" id="ARBA00022605"/>
    </source>
</evidence>
<evidence type="ECO:0000313" key="22">
    <source>
        <dbReference type="Proteomes" id="UP000241895"/>
    </source>
</evidence>
<dbReference type="CDD" id="cd01557">
    <property type="entry name" value="BCAT_beta_family"/>
    <property type="match status" value="1"/>
</dbReference>
<dbReference type="Gene3D" id="3.30.470.10">
    <property type="match status" value="1"/>
</dbReference>
<evidence type="ECO:0000256" key="4">
    <source>
        <dbReference type="ARBA" id="ARBA00004931"/>
    </source>
</evidence>
<keyword evidence="13 19" id="KW-0100">Branched-chain amino acid biosynthesis</keyword>
<dbReference type="InterPro" id="IPR043132">
    <property type="entry name" value="BCAT-like_C"/>
</dbReference>
<comment type="catalytic activity">
    <reaction evidence="15 19">
        <text>L-isoleucine + 2-oxoglutarate = (S)-3-methyl-2-oxopentanoate + L-glutamate</text>
        <dbReference type="Rhea" id="RHEA:24801"/>
        <dbReference type="ChEBI" id="CHEBI:16810"/>
        <dbReference type="ChEBI" id="CHEBI:29985"/>
        <dbReference type="ChEBI" id="CHEBI:35146"/>
        <dbReference type="ChEBI" id="CHEBI:58045"/>
        <dbReference type="EC" id="2.6.1.42"/>
    </reaction>
</comment>
<evidence type="ECO:0000256" key="2">
    <source>
        <dbReference type="ARBA" id="ARBA00003109"/>
    </source>
</evidence>
<keyword evidence="10 19" id="KW-0028">Amino-acid biosynthesis</keyword>
<evidence type="ECO:0000256" key="20">
    <source>
        <dbReference type="RuleBase" id="RU004519"/>
    </source>
</evidence>
<evidence type="ECO:0000256" key="8">
    <source>
        <dbReference type="ARBA" id="ARBA00018179"/>
    </source>
</evidence>
<comment type="similarity">
    <text evidence="6 17">Belongs to the class-IV pyridoxal-phosphate-dependent aminotransferase family.</text>
</comment>
<sequence length="397" mass="43504">MPAHPIPVEPPDSTSIRCRRRALAARYDSGERPVSIQGFSLEPNANATDASIRNTILENPGFGRHFTDHMAHIRWTEDAGFHGHQVRPYGPLSLDPAASVLHYAQEIFEGMKAYRHADGSVWTFRPEKNAARFRASARRLALPELSDEDFIGAVKALVAQDIDWVPTPASAAEESSLYLRPFMIASEAFLGVRPSKEVDFYVIASPVAAYFKGGVKPVSIWLSSNYNRAAPGGTGYAKCGGNYAASLLAQKEAADHGCDQVAFLDAVENTWIEELGGMNLFFVTRDGRLVTPRLTGTILEGVTRDSMLELAKDEGLTPEERPISIDEWRDGVASGEITEVFACGTAAVITPIGRLVSEDGVIEHPEGNEVASRLRKRLLDIQYGRVEDTHGWLTRLA</sequence>
<dbReference type="NCBIfam" id="TIGR01123">
    <property type="entry name" value="ilvE_II"/>
    <property type="match status" value="1"/>
</dbReference>
<dbReference type="Proteomes" id="UP000241895">
    <property type="component" value="Unassembled WGS sequence"/>
</dbReference>
<evidence type="ECO:0000256" key="6">
    <source>
        <dbReference type="ARBA" id="ARBA00009320"/>
    </source>
</evidence>
<evidence type="ECO:0000256" key="1">
    <source>
        <dbReference type="ARBA" id="ARBA00001933"/>
    </source>
</evidence>
<evidence type="ECO:0000256" key="9">
    <source>
        <dbReference type="ARBA" id="ARBA00022576"/>
    </source>
</evidence>
<dbReference type="InterPro" id="IPR001544">
    <property type="entry name" value="Aminotrans_IV"/>
</dbReference>
<dbReference type="PANTHER" id="PTHR11825:SF44">
    <property type="entry name" value="BRANCHED-CHAIN-AMINO-ACID AMINOTRANSFERASE"/>
    <property type="match status" value="1"/>
</dbReference>
<gene>
    <name evidence="21" type="ORF">C6W88_01205</name>
</gene>
<evidence type="ECO:0000256" key="12">
    <source>
        <dbReference type="ARBA" id="ARBA00022898"/>
    </source>
</evidence>
<comment type="pathway">
    <text evidence="4 20">Amino-acid biosynthesis; L-valine biosynthesis; L-valine from pyruvate: step 4/4.</text>
</comment>
<evidence type="ECO:0000256" key="18">
    <source>
        <dbReference type="RuleBase" id="RU004516"/>
    </source>
</evidence>
<accession>A0ABX5J0Y2</accession>
<comment type="catalytic activity">
    <reaction evidence="14 19">
        <text>L-valine + 2-oxoglutarate = 3-methyl-2-oxobutanoate + L-glutamate</text>
        <dbReference type="Rhea" id="RHEA:24813"/>
        <dbReference type="ChEBI" id="CHEBI:11851"/>
        <dbReference type="ChEBI" id="CHEBI:16810"/>
        <dbReference type="ChEBI" id="CHEBI:29985"/>
        <dbReference type="ChEBI" id="CHEBI:57762"/>
        <dbReference type="EC" id="2.6.1.42"/>
    </reaction>
</comment>
<evidence type="ECO:0000256" key="11">
    <source>
        <dbReference type="ARBA" id="ARBA00022679"/>
    </source>
</evidence>
<dbReference type="GO" id="GO:0004084">
    <property type="term" value="F:branched-chain-amino-acid transaminase activity"/>
    <property type="evidence" value="ECO:0007669"/>
    <property type="project" value="UniProtKB-EC"/>
</dbReference>
<dbReference type="InterPro" id="IPR043131">
    <property type="entry name" value="BCAT-like_N"/>
</dbReference>
<comment type="function">
    <text evidence="2">Acts on leucine, isoleucine and valine.</text>
</comment>
<dbReference type="InterPro" id="IPR005786">
    <property type="entry name" value="B_amino_transII"/>
</dbReference>
<dbReference type="EC" id="2.6.1.42" evidence="7 19"/>
<evidence type="ECO:0000313" key="21">
    <source>
        <dbReference type="EMBL" id="PTL96054.1"/>
    </source>
</evidence>
<dbReference type="PIRSF" id="PIRSF006468">
    <property type="entry name" value="BCAT1"/>
    <property type="match status" value="1"/>
</dbReference>
<dbReference type="SUPFAM" id="SSF56752">
    <property type="entry name" value="D-aminoacid aminotransferase-like PLP-dependent enzymes"/>
    <property type="match status" value="1"/>
</dbReference>
<comment type="pathway">
    <text evidence="3 20">Amino-acid biosynthesis; L-isoleucine biosynthesis; L-isoleucine from 2-oxobutanoate: step 4/4.</text>
</comment>
<evidence type="ECO:0000256" key="13">
    <source>
        <dbReference type="ARBA" id="ARBA00023304"/>
    </source>
</evidence>
<evidence type="ECO:0000256" key="17">
    <source>
        <dbReference type="RuleBase" id="RU004106"/>
    </source>
</evidence>
<dbReference type="PANTHER" id="PTHR11825">
    <property type="entry name" value="SUBGROUP IIII AMINOTRANSFERASE"/>
    <property type="match status" value="1"/>
</dbReference>
<dbReference type="Pfam" id="PF01063">
    <property type="entry name" value="Aminotran_4"/>
    <property type="match status" value="1"/>
</dbReference>
<evidence type="ECO:0000256" key="5">
    <source>
        <dbReference type="ARBA" id="ARBA00005072"/>
    </source>
</evidence>
<keyword evidence="11 19" id="KW-0808">Transferase</keyword>
<comment type="caution">
    <text evidence="21">The sequence shown here is derived from an EMBL/GenBank/DDBJ whole genome shotgun (WGS) entry which is preliminary data.</text>
</comment>
<organism evidence="21 22">
    <name type="scientific">Halomonas litopenaei</name>
    <dbReference type="NCBI Taxonomy" id="2109328"/>
    <lineage>
        <taxon>Bacteria</taxon>
        <taxon>Pseudomonadati</taxon>
        <taxon>Pseudomonadota</taxon>
        <taxon>Gammaproteobacteria</taxon>
        <taxon>Oceanospirillales</taxon>
        <taxon>Halomonadaceae</taxon>
        <taxon>Halomonas</taxon>
    </lineage>
</organism>
<reference evidence="21 22" key="1">
    <citation type="submission" date="2018-03" db="EMBL/GenBank/DDBJ databases">
        <authorList>
            <person name="Zhou J."/>
            <person name="Li X."/>
            <person name="Xue M."/>
            <person name="Yin J."/>
        </authorList>
    </citation>
    <scope>NUCLEOTIDE SEQUENCE [LARGE SCALE GENOMIC DNA]</scope>
    <source>
        <strain evidence="21 22">SYSU ZJ2214</strain>
    </source>
</reference>
<comment type="pathway">
    <text evidence="5 20">Amino-acid biosynthesis; L-leucine biosynthesis; L-leucine from 3-methyl-2-oxobutanoate: step 4/4.</text>
</comment>
<comment type="catalytic activity">
    <reaction evidence="16 19">
        <text>L-leucine + 2-oxoglutarate = 4-methyl-2-oxopentanoate + L-glutamate</text>
        <dbReference type="Rhea" id="RHEA:18321"/>
        <dbReference type="ChEBI" id="CHEBI:16810"/>
        <dbReference type="ChEBI" id="CHEBI:17865"/>
        <dbReference type="ChEBI" id="CHEBI:29985"/>
        <dbReference type="ChEBI" id="CHEBI:57427"/>
        <dbReference type="EC" id="2.6.1.42"/>
    </reaction>
</comment>
<dbReference type="Gene3D" id="3.20.10.10">
    <property type="entry name" value="D-amino Acid Aminotransferase, subunit A, domain 2"/>
    <property type="match status" value="1"/>
</dbReference>
<evidence type="ECO:0000256" key="19">
    <source>
        <dbReference type="RuleBase" id="RU004517"/>
    </source>
</evidence>
<evidence type="ECO:0000256" key="15">
    <source>
        <dbReference type="ARBA" id="ARBA00048798"/>
    </source>
</evidence>
<evidence type="ECO:0000256" key="7">
    <source>
        <dbReference type="ARBA" id="ARBA00013053"/>
    </source>
</evidence>
<comment type="cofactor">
    <cofactor evidence="1 18">
        <name>pyridoxal 5'-phosphate</name>
        <dbReference type="ChEBI" id="CHEBI:597326"/>
    </cofactor>
</comment>
<dbReference type="InterPro" id="IPR036038">
    <property type="entry name" value="Aminotransferase-like"/>
</dbReference>
<dbReference type="NCBIfam" id="NF009897">
    <property type="entry name" value="PRK13357.1"/>
    <property type="match status" value="1"/>
</dbReference>
<name>A0ABX5J0Y2_9GAMM</name>
<keyword evidence="12 18" id="KW-0663">Pyridoxal phosphate</keyword>